<comment type="caution">
    <text evidence="4">The sequence shown here is derived from an EMBL/GenBank/DDBJ whole genome shotgun (WGS) entry which is preliminary data.</text>
</comment>
<dbReference type="AlphaFoldDB" id="A3HUE5"/>
<dbReference type="eggNOG" id="COG0352">
    <property type="taxonomic scope" value="Bacteria"/>
</dbReference>
<comment type="pathway">
    <text evidence="1">Cofactor biosynthesis; thiamine diphosphate biosynthesis.</text>
</comment>
<dbReference type="PANTHER" id="PTHR20857">
    <property type="entry name" value="THIAMINE-PHOSPHATE PYROPHOSPHORYLASE"/>
    <property type="match status" value="1"/>
</dbReference>
<protein>
    <submittedName>
        <fullName evidence="4">Thiamine-phosphate diphosphorylase</fullName>
    </submittedName>
</protein>
<reference evidence="4 5" key="1">
    <citation type="journal article" date="2011" name="J. Bacteriol.">
        <title>Complete genome sequence of Algoriphagus sp. PR1, bacterial prey of a colony-forming choanoflagellate.</title>
        <authorList>
            <person name="Alegado R.A."/>
            <person name="Ferriera S."/>
            <person name="Nusbaum C."/>
            <person name="Young S.K."/>
            <person name="Zeng Q."/>
            <person name="Imamovic A."/>
            <person name="Fairclough S.R."/>
            <person name="King N."/>
        </authorList>
    </citation>
    <scope>NUCLEOTIDE SEQUENCE [LARGE SCALE GENOMIC DNA]</scope>
    <source>
        <strain evidence="4 5">PR1</strain>
    </source>
</reference>
<evidence type="ECO:0000256" key="1">
    <source>
        <dbReference type="ARBA" id="ARBA00004948"/>
    </source>
</evidence>
<dbReference type="OrthoDB" id="9810880at2"/>
<gene>
    <name evidence="4" type="ORF">ALPR1_00960</name>
</gene>
<accession>A3HUE5</accession>
<dbReference type="HOGENOM" id="CLU_018272_3_1_10"/>
<dbReference type="InterPro" id="IPR013785">
    <property type="entry name" value="Aldolase_TIM"/>
</dbReference>
<dbReference type="Gene3D" id="3.20.20.70">
    <property type="entry name" value="Aldolase class I"/>
    <property type="match status" value="1"/>
</dbReference>
<dbReference type="GO" id="GO:0009228">
    <property type="term" value="P:thiamine biosynthetic process"/>
    <property type="evidence" value="ECO:0007669"/>
    <property type="project" value="UniProtKB-KW"/>
</dbReference>
<evidence type="ECO:0000313" key="4">
    <source>
        <dbReference type="EMBL" id="EAZ81767.1"/>
    </source>
</evidence>
<organism evidence="4 5">
    <name type="scientific">Algoriphagus machipongonensis</name>
    <dbReference type="NCBI Taxonomy" id="388413"/>
    <lineage>
        <taxon>Bacteria</taxon>
        <taxon>Pseudomonadati</taxon>
        <taxon>Bacteroidota</taxon>
        <taxon>Cytophagia</taxon>
        <taxon>Cytophagales</taxon>
        <taxon>Cyclobacteriaceae</taxon>
        <taxon>Algoriphagus</taxon>
    </lineage>
</organism>
<dbReference type="CDD" id="cd00564">
    <property type="entry name" value="TMP_TenI"/>
    <property type="match status" value="1"/>
</dbReference>
<dbReference type="GO" id="GO:0004789">
    <property type="term" value="F:thiamine-phosphate diphosphorylase activity"/>
    <property type="evidence" value="ECO:0007669"/>
    <property type="project" value="TreeGrafter"/>
</dbReference>
<sequence>MKTSATISGGLYLVIDPSKEETLLLKSLKQALSAKPCAVQIWDNFPEKPPVAGLIGKIKVLCKAAKVPLLINNHPEWVELFDLDGVHFDEINQFSEKCLKTFHDMRKIVGVTVNNDLKTIKKAVDFGVDYLSFCSMFPSSTSTSCELVDFETVRKTREMTQNPIFLAGGISPQNLADLESLSFDGIAVVSGVMSSEDPKAAILNYQQSLSTLNK</sequence>
<evidence type="ECO:0000259" key="3">
    <source>
        <dbReference type="Pfam" id="PF02581"/>
    </source>
</evidence>
<dbReference type="RefSeq" id="WP_008197766.1">
    <property type="nucleotide sequence ID" value="NZ_CM001023.1"/>
</dbReference>
<dbReference type="EMBL" id="CM001023">
    <property type="protein sequence ID" value="EAZ81767.1"/>
    <property type="molecule type" value="Genomic_DNA"/>
</dbReference>
<dbReference type="InterPro" id="IPR036206">
    <property type="entry name" value="ThiamineP_synth_sf"/>
</dbReference>
<evidence type="ECO:0000313" key="5">
    <source>
        <dbReference type="Proteomes" id="UP000003919"/>
    </source>
</evidence>
<dbReference type="EMBL" id="AAXU02000001">
    <property type="protein sequence ID" value="EAZ81767.1"/>
    <property type="molecule type" value="Genomic_DNA"/>
</dbReference>
<dbReference type="SUPFAM" id="SSF51391">
    <property type="entry name" value="Thiamin phosphate synthase"/>
    <property type="match status" value="1"/>
</dbReference>
<feature type="domain" description="Thiamine phosphate synthase/TenI" evidence="3">
    <location>
        <begin position="11"/>
        <end position="192"/>
    </location>
</feature>
<dbReference type="GO" id="GO:0005737">
    <property type="term" value="C:cytoplasm"/>
    <property type="evidence" value="ECO:0007669"/>
    <property type="project" value="TreeGrafter"/>
</dbReference>
<name>A3HUE5_9BACT</name>
<proteinExistence type="predicted"/>
<dbReference type="InterPro" id="IPR022998">
    <property type="entry name" value="ThiamineP_synth_TenI"/>
</dbReference>
<dbReference type="STRING" id="388413.ALPR1_00960"/>
<dbReference type="Proteomes" id="UP000003919">
    <property type="component" value="Chromosome"/>
</dbReference>
<dbReference type="Pfam" id="PF02581">
    <property type="entry name" value="TMP-TENI"/>
    <property type="match status" value="1"/>
</dbReference>
<keyword evidence="2" id="KW-0784">Thiamine biosynthesis</keyword>
<evidence type="ECO:0000256" key="2">
    <source>
        <dbReference type="ARBA" id="ARBA00022977"/>
    </source>
</evidence>
<dbReference type="PANTHER" id="PTHR20857:SF23">
    <property type="entry name" value="THIAMINE BIOSYNTHETIC BIFUNCTIONAL ENZYME"/>
    <property type="match status" value="1"/>
</dbReference>
<keyword evidence="5" id="KW-1185">Reference proteome</keyword>